<keyword evidence="1" id="KW-0472">Membrane</keyword>
<keyword evidence="1" id="KW-0812">Transmembrane</keyword>
<dbReference type="AlphaFoldDB" id="A0A517MU03"/>
<dbReference type="EMBL" id="CP036263">
    <property type="protein sequence ID" value="QDS98342.1"/>
    <property type="molecule type" value="Genomic_DNA"/>
</dbReference>
<protein>
    <recommendedName>
        <fullName evidence="4">Type II secretion system protein</fullName>
    </recommendedName>
</protein>
<name>A0A517MU03_9BACT</name>
<organism evidence="2 3">
    <name type="scientific">Adhaeretor mobilis</name>
    <dbReference type="NCBI Taxonomy" id="1930276"/>
    <lineage>
        <taxon>Bacteria</taxon>
        <taxon>Pseudomonadati</taxon>
        <taxon>Planctomycetota</taxon>
        <taxon>Planctomycetia</taxon>
        <taxon>Pirellulales</taxon>
        <taxon>Lacipirellulaceae</taxon>
        <taxon>Adhaeretor</taxon>
    </lineage>
</organism>
<keyword evidence="3" id="KW-1185">Reference proteome</keyword>
<evidence type="ECO:0000313" key="2">
    <source>
        <dbReference type="EMBL" id="QDS98342.1"/>
    </source>
</evidence>
<evidence type="ECO:0000256" key="1">
    <source>
        <dbReference type="SAM" id="Phobius"/>
    </source>
</evidence>
<sequence>MGLRSLLVASARHPQRRAFTMVETVICSLLVGVVITGALASLGASVRTQVEMTSLIDGPLLVDQLLAEIMALPYNDPENNGNSLGTNAGENETDRTTFDDVDDYDGWSASPAQNHDGTAMVTYSGWSRSVDVAWAARTNGGVWGFYDTGLKRIRVTVTAPDGTSTERLAYRSEDGSLEQKPAVDRTAVTQLQGKLQIGSGSAAQWTTNLLNHAEDPNAS</sequence>
<keyword evidence="1" id="KW-1133">Transmembrane helix</keyword>
<evidence type="ECO:0000313" key="3">
    <source>
        <dbReference type="Proteomes" id="UP000319852"/>
    </source>
</evidence>
<gene>
    <name evidence="2" type="ORF">HG15A2_16150</name>
</gene>
<feature type="transmembrane region" description="Helical" evidence="1">
    <location>
        <begin position="21"/>
        <end position="44"/>
    </location>
</feature>
<accession>A0A517MU03</accession>
<dbReference type="OrthoDB" id="260065at2"/>
<reference evidence="2 3" key="1">
    <citation type="submission" date="2019-02" db="EMBL/GenBank/DDBJ databases">
        <title>Deep-cultivation of Planctomycetes and their phenomic and genomic characterization uncovers novel biology.</title>
        <authorList>
            <person name="Wiegand S."/>
            <person name="Jogler M."/>
            <person name="Boedeker C."/>
            <person name="Pinto D."/>
            <person name="Vollmers J."/>
            <person name="Rivas-Marin E."/>
            <person name="Kohn T."/>
            <person name="Peeters S.H."/>
            <person name="Heuer A."/>
            <person name="Rast P."/>
            <person name="Oberbeckmann S."/>
            <person name="Bunk B."/>
            <person name="Jeske O."/>
            <person name="Meyerdierks A."/>
            <person name="Storesund J.E."/>
            <person name="Kallscheuer N."/>
            <person name="Luecker S."/>
            <person name="Lage O.M."/>
            <person name="Pohl T."/>
            <person name="Merkel B.J."/>
            <person name="Hornburger P."/>
            <person name="Mueller R.-W."/>
            <person name="Bruemmer F."/>
            <person name="Labrenz M."/>
            <person name="Spormann A.M."/>
            <person name="Op den Camp H."/>
            <person name="Overmann J."/>
            <person name="Amann R."/>
            <person name="Jetten M.S.M."/>
            <person name="Mascher T."/>
            <person name="Medema M.H."/>
            <person name="Devos D.P."/>
            <person name="Kaster A.-K."/>
            <person name="Ovreas L."/>
            <person name="Rohde M."/>
            <person name="Galperin M.Y."/>
            <person name="Jogler C."/>
        </authorList>
    </citation>
    <scope>NUCLEOTIDE SEQUENCE [LARGE SCALE GENOMIC DNA]</scope>
    <source>
        <strain evidence="2 3">HG15A2</strain>
    </source>
</reference>
<dbReference type="RefSeq" id="WP_145059414.1">
    <property type="nucleotide sequence ID" value="NZ_CP036263.1"/>
</dbReference>
<evidence type="ECO:0008006" key="4">
    <source>
        <dbReference type="Google" id="ProtNLM"/>
    </source>
</evidence>
<dbReference type="Proteomes" id="UP000319852">
    <property type="component" value="Chromosome"/>
</dbReference>
<proteinExistence type="predicted"/>
<dbReference type="KEGG" id="amob:HG15A2_16150"/>